<feature type="compositionally biased region" description="Low complexity" evidence="5">
    <location>
        <begin position="226"/>
        <end position="237"/>
    </location>
</feature>
<dbReference type="AlphaFoldDB" id="A0AAJ8KAN0"/>
<dbReference type="GeneID" id="30209354"/>
<gene>
    <name evidence="7" type="ORF">I302_105833</name>
</gene>
<feature type="region of interest" description="Disordered" evidence="5">
    <location>
        <begin position="214"/>
        <end position="271"/>
    </location>
</feature>
<dbReference type="PANTHER" id="PTHR31200:SF1">
    <property type="entry name" value="INO80 COMPLEX SUBUNIT C"/>
    <property type="match status" value="1"/>
</dbReference>
<dbReference type="GO" id="GO:0006338">
    <property type="term" value="P:chromatin remodeling"/>
    <property type="evidence" value="ECO:0007669"/>
    <property type="project" value="InterPro"/>
</dbReference>
<protein>
    <recommendedName>
        <fullName evidence="6">Vps72/YL1 C-terminal domain-containing protein</fullName>
    </recommendedName>
</protein>
<dbReference type="InterPro" id="IPR029525">
    <property type="entry name" value="INO80C/Ies6"/>
</dbReference>
<dbReference type="PANTHER" id="PTHR31200">
    <property type="entry name" value="INO80 COMPLEX SUBUNIT C"/>
    <property type="match status" value="1"/>
</dbReference>
<proteinExistence type="predicted"/>
<dbReference type="SMART" id="SM00993">
    <property type="entry name" value="YL1_C"/>
    <property type="match status" value="1"/>
</dbReference>
<evidence type="ECO:0000313" key="7">
    <source>
        <dbReference type="EMBL" id="WVW83812.1"/>
    </source>
</evidence>
<evidence type="ECO:0000259" key="6">
    <source>
        <dbReference type="SMART" id="SM00993"/>
    </source>
</evidence>
<dbReference type="RefSeq" id="XP_065726223.1">
    <property type="nucleotide sequence ID" value="XM_065870151.1"/>
</dbReference>
<feature type="region of interest" description="Disordered" evidence="5">
    <location>
        <begin position="83"/>
        <end position="106"/>
    </location>
</feature>
<keyword evidence="2" id="KW-0805">Transcription regulation</keyword>
<evidence type="ECO:0000256" key="3">
    <source>
        <dbReference type="ARBA" id="ARBA00023163"/>
    </source>
</evidence>
<organism evidence="7 8">
    <name type="scientific">Kwoniella bestiolae CBS 10118</name>
    <dbReference type="NCBI Taxonomy" id="1296100"/>
    <lineage>
        <taxon>Eukaryota</taxon>
        <taxon>Fungi</taxon>
        <taxon>Dikarya</taxon>
        <taxon>Basidiomycota</taxon>
        <taxon>Agaricomycotina</taxon>
        <taxon>Tremellomycetes</taxon>
        <taxon>Tremellales</taxon>
        <taxon>Cryptococcaceae</taxon>
        <taxon>Kwoniella</taxon>
    </lineage>
</organism>
<evidence type="ECO:0000256" key="4">
    <source>
        <dbReference type="ARBA" id="ARBA00023242"/>
    </source>
</evidence>
<dbReference type="InterPro" id="IPR013272">
    <property type="entry name" value="Vps72/YL1_C"/>
</dbReference>
<evidence type="ECO:0000256" key="1">
    <source>
        <dbReference type="ARBA" id="ARBA00004123"/>
    </source>
</evidence>
<sequence length="344" mass="37319">MSGVAEIDFISISQDISHKILQRDKSRRDETRKSNSYPSQPSNLQLVGEKRDIYLSHVCNSLLAHVNKVTGKLIPSYYLRAPKFPGRPGPRKSNTSTPAPGDEGPYVPTQADKLSYFDLPRPFKSPTYTSKLPSRTATTSTSIVRKNAKQILILERERLSGGDGFLSAVHTAAKARGEVIDITKKKKSTSSGAKKGNIANLLKGRLKRELAQNQNGEGTGLGLGLGVDSTVGSGTSTPANGEEGDEDEDMEVDTPQNEPVKIEDGQGDNNGPRKEIITYHTPTAPPSLLPPKKYCDITGLHASYTDPRTKLRYKGLDVWHVVRGLGPGGDQAYLSLRGAQTSLK</sequence>
<keyword evidence="3" id="KW-0804">Transcription</keyword>
<feature type="domain" description="Vps72/YL1 C-terminal" evidence="6">
    <location>
        <begin position="293"/>
        <end position="322"/>
    </location>
</feature>
<dbReference type="KEGG" id="kbi:30209354"/>
<comment type="subcellular location">
    <subcellularLocation>
        <location evidence="1">Nucleus</location>
    </subcellularLocation>
</comment>
<dbReference type="Pfam" id="PF08265">
    <property type="entry name" value="YL1_C"/>
    <property type="match status" value="1"/>
</dbReference>
<evidence type="ECO:0000313" key="8">
    <source>
        <dbReference type="Proteomes" id="UP000092730"/>
    </source>
</evidence>
<dbReference type="GO" id="GO:0031011">
    <property type="term" value="C:Ino80 complex"/>
    <property type="evidence" value="ECO:0007669"/>
    <property type="project" value="InterPro"/>
</dbReference>
<feature type="compositionally biased region" description="Basic and acidic residues" evidence="5">
    <location>
        <begin position="21"/>
        <end position="33"/>
    </location>
</feature>
<dbReference type="Proteomes" id="UP000092730">
    <property type="component" value="Chromosome 4"/>
</dbReference>
<feature type="compositionally biased region" description="Polar residues" evidence="5">
    <location>
        <begin position="34"/>
        <end position="43"/>
    </location>
</feature>
<reference evidence="7" key="2">
    <citation type="submission" date="2024-02" db="EMBL/GenBank/DDBJ databases">
        <title>Comparative genomics of Cryptococcus and Kwoniella reveals pathogenesis evolution and contrasting modes of karyotype evolution via chromosome fusion or intercentromeric recombination.</title>
        <authorList>
            <person name="Coelho M.A."/>
            <person name="David-Palma M."/>
            <person name="Shea T."/>
            <person name="Bowers K."/>
            <person name="McGinley-Smith S."/>
            <person name="Mohammad A.W."/>
            <person name="Gnirke A."/>
            <person name="Yurkov A.M."/>
            <person name="Nowrousian M."/>
            <person name="Sun S."/>
            <person name="Cuomo C.A."/>
            <person name="Heitman J."/>
        </authorList>
    </citation>
    <scope>NUCLEOTIDE SEQUENCE</scope>
    <source>
        <strain evidence="7">CBS 10118</strain>
    </source>
</reference>
<keyword evidence="4" id="KW-0539">Nucleus</keyword>
<accession>A0AAJ8KAN0</accession>
<evidence type="ECO:0000256" key="2">
    <source>
        <dbReference type="ARBA" id="ARBA00023015"/>
    </source>
</evidence>
<feature type="compositionally biased region" description="Acidic residues" evidence="5">
    <location>
        <begin position="242"/>
        <end position="252"/>
    </location>
</feature>
<keyword evidence="8" id="KW-1185">Reference proteome</keyword>
<evidence type="ECO:0000256" key="5">
    <source>
        <dbReference type="SAM" id="MobiDB-lite"/>
    </source>
</evidence>
<dbReference type="EMBL" id="CP144544">
    <property type="protein sequence ID" value="WVW83812.1"/>
    <property type="molecule type" value="Genomic_DNA"/>
</dbReference>
<feature type="region of interest" description="Disordered" evidence="5">
    <location>
        <begin position="21"/>
        <end position="43"/>
    </location>
</feature>
<reference evidence="7" key="1">
    <citation type="submission" date="2013-07" db="EMBL/GenBank/DDBJ databases">
        <authorList>
            <consortium name="The Broad Institute Genome Sequencing Platform"/>
            <person name="Cuomo C."/>
            <person name="Litvintseva A."/>
            <person name="Chen Y."/>
            <person name="Heitman J."/>
            <person name="Sun S."/>
            <person name="Springer D."/>
            <person name="Dromer F."/>
            <person name="Young S.K."/>
            <person name="Zeng Q."/>
            <person name="Gargeya S."/>
            <person name="Fitzgerald M."/>
            <person name="Abouelleil A."/>
            <person name="Alvarado L."/>
            <person name="Berlin A.M."/>
            <person name="Chapman S.B."/>
            <person name="Dewar J."/>
            <person name="Goldberg J."/>
            <person name="Griggs A."/>
            <person name="Gujja S."/>
            <person name="Hansen M."/>
            <person name="Howarth C."/>
            <person name="Imamovic A."/>
            <person name="Larimer J."/>
            <person name="McCowan C."/>
            <person name="Murphy C."/>
            <person name="Pearson M."/>
            <person name="Priest M."/>
            <person name="Roberts A."/>
            <person name="Saif S."/>
            <person name="Shea T."/>
            <person name="Sykes S."/>
            <person name="Wortman J."/>
            <person name="Nusbaum C."/>
            <person name="Birren B."/>
        </authorList>
    </citation>
    <scope>NUCLEOTIDE SEQUENCE</scope>
    <source>
        <strain evidence="7">CBS 10118</strain>
    </source>
</reference>
<name>A0AAJ8KAN0_9TREE</name>